<dbReference type="Pfam" id="PF01408">
    <property type="entry name" value="GFO_IDH_MocA"/>
    <property type="match status" value="1"/>
</dbReference>
<dbReference type="AlphaFoldDB" id="A0A7X2TGX9"/>
<gene>
    <name evidence="3" type="ORF">FYJ51_09980</name>
</gene>
<dbReference type="PANTHER" id="PTHR43054:SF1">
    <property type="entry name" value="SCYLLO-INOSITOL 2-DEHYDROGENASE (NADP(+)) IOLU"/>
    <property type="match status" value="1"/>
</dbReference>
<dbReference type="InterPro" id="IPR036291">
    <property type="entry name" value="NAD(P)-bd_dom_sf"/>
</dbReference>
<dbReference type="EMBL" id="VUMN01000025">
    <property type="protein sequence ID" value="MSS59223.1"/>
    <property type="molecule type" value="Genomic_DNA"/>
</dbReference>
<comment type="caution">
    <text evidence="3">The sequence shown here is derived from an EMBL/GenBank/DDBJ whole genome shotgun (WGS) entry which is preliminary data.</text>
</comment>
<keyword evidence="4" id="KW-1185">Reference proteome</keyword>
<dbReference type="Proteomes" id="UP000461880">
    <property type="component" value="Unassembled WGS sequence"/>
</dbReference>
<evidence type="ECO:0000259" key="2">
    <source>
        <dbReference type="Pfam" id="PF22725"/>
    </source>
</evidence>
<protein>
    <submittedName>
        <fullName evidence="3">Gfo/Idh/MocA family oxidoreductase</fullName>
    </submittedName>
</protein>
<name>A0A7X2TGX9_9FIRM</name>
<dbReference type="InterPro" id="IPR055170">
    <property type="entry name" value="GFO_IDH_MocA-like_dom"/>
</dbReference>
<dbReference type="Pfam" id="PF22725">
    <property type="entry name" value="GFO_IDH_MocA_C3"/>
    <property type="match status" value="1"/>
</dbReference>
<evidence type="ECO:0000259" key="1">
    <source>
        <dbReference type="Pfam" id="PF01408"/>
    </source>
</evidence>
<organism evidence="3 4">
    <name type="scientific">Stecheria intestinalis</name>
    <dbReference type="NCBI Taxonomy" id="2606630"/>
    <lineage>
        <taxon>Bacteria</taxon>
        <taxon>Bacillati</taxon>
        <taxon>Bacillota</taxon>
        <taxon>Erysipelotrichia</taxon>
        <taxon>Erysipelotrichales</taxon>
        <taxon>Erysipelotrichaceae</taxon>
        <taxon>Stecheria</taxon>
    </lineage>
</organism>
<accession>A0A7X2TGX9</accession>
<dbReference type="SUPFAM" id="SSF51735">
    <property type="entry name" value="NAD(P)-binding Rossmann-fold domains"/>
    <property type="match status" value="1"/>
</dbReference>
<feature type="domain" description="GFO/IDH/MocA-like oxidoreductase" evidence="2">
    <location>
        <begin position="143"/>
        <end position="252"/>
    </location>
</feature>
<evidence type="ECO:0000313" key="3">
    <source>
        <dbReference type="EMBL" id="MSS59223.1"/>
    </source>
</evidence>
<reference evidence="3 4" key="1">
    <citation type="submission" date="2019-08" db="EMBL/GenBank/DDBJ databases">
        <title>In-depth cultivation of the pig gut microbiome towards novel bacterial diversity and tailored functional studies.</title>
        <authorList>
            <person name="Wylensek D."/>
            <person name="Hitch T.C.A."/>
            <person name="Clavel T."/>
        </authorList>
    </citation>
    <scope>NUCLEOTIDE SEQUENCE [LARGE SCALE GENOMIC DNA]</scope>
    <source>
        <strain evidence="3 4">Oil+RF-744-GAM-WT-6</strain>
    </source>
</reference>
<evidence type="ECO:0000313" key="4">
    <source>
        <dbReference type="Proteomes" id="UP000461880"/>
    </source>
</evidence>
<dbReference type="PANTHER" id="PTHR43054">
    <property type="match status" value="1"/>
</dbReference>
<dbReference type="GO" id="GO:0000166">
    <property type="term" value="F:nucleotide binding"/>
    <property type="evidence" value="ECO:0007669"/>
    <property type="project" value="InterPro"/>
</dbReference>
<dbReference type="SUPFAM" id="SSF55347">
    <property type="entry name" value="Glyceraldehyde-3-phosphate dehydrogenase-like, C-terminal domain"/>
    <property type="match status" value="1"/>
</dbReference>
<sequence>MGGTRPMRIGIVGTNFVSDMFMKGAEAVPEIQASAVISGHREHAEAFAGKYGIPHVYGNLEELLDSGEIDAVYLAVPNSLHKEMALQVLKRGIPLICEKPLVPTLADARELYACAEAHHAYLHDAIVPLYTDHFQILKENLARVGKIRHVFFSFSKYSSRYDAYLAGKNPTTFRNDLCNGCWMDLGVYTIADLVGLFGKPESLCASSVMLESGVDGASAGILHYGTFDAVTMISKISTSYQNSEIHGEEGTLIIEKPSLISKVYFRGVHSDETELLTPDDANSFGDQLRDFVTNVKAGKSESSRVPHALSLAVIETLEQCRKQAGVYYPKEGKTE</sequence>
<dbReference type="Gene3D" id="3.30.360.10">
    <property type="entry name" value="Dihydrodipicolinate Reductase, domain 2"/>
    <property type="match status" value="1"/>
</dbReference>
<dbReference type="InterPro" id="IPR000683">
    <property type="entry name" value="Gfo/Idh/MocA-like_OxRdtase_N"/>
</dbReference>
<feature type="domain" description="Gfo/Idh/MocA-like oxidoreductase N-terminal" evidence="1">
    <location>
        <begin position="7"/>
        <end position="122"/>
    </location>
</feature>
<dbReference type="Gene3D" id="3.40.50.720">
    <property type="entry name" value="NAD(P)-binding Rossmann-like Domain"/>
    <property type="match status" value="1"/>
</dbReference>
<proteinExistence type="predicted"/>